<feature type="compositionally biased region" description="Polar residues" evidence="9">
    <location>
        <begin position="540"/>
        <end position="551"/>
    </location>
</feature>
<keyword evidence="11" id="KW-1185">Reference proteome</keyword>
<dbReference type="GO" id="GO:0016020">
    <property type="term" value="C:membrane"/>
    <property type="evidence" value="ECO:0007669"/>
    <property type="project" value="UniProtKB-SubCell"/>
</dbReference>
<evidence type="ECO:0000256" key="9">
    <source>
        <dbReference type="SAM" id="MobiDB-lite"/>
    </source>
</evidence>
<evidence type="ECO:0000313" key="13">
    <source>
        <dbReference type="RefSeq" id="XP_020083887.1"/>
    </source>
</evidence>
<dbReference type="Proteomes" id="UP000515123">
    <property type="component" value="Linkage group 3"/>
</dbReference>
<dbReference type="PANTHER" id="PTHR31942">
    <property type="entry name" value="MLO-LIKE PROTEIN 1"/>
    <property type="match status" value="1"/>
</dbReference>
<comment type="domain">
    <text evidence="8">The C-terminus contains a calmodulin-binding domain, which binds calmodulin in a calcium-dependent fashion.</text>
</comment>
<comment type="function">
    <text evidence="8">May be involved in modulation of pathogen defense and leaf cell death.</text>
</comment>
<organism evidence="15">
    <name type="scientific">Ananas comosus</name>
    <name type="common">Pineapple</name>
    <name type="synonym">Ananas ananas</name>
    <dbReference type="NCBI Taxonomy" id="4615"/>
    <lineage>
        <taxon>Eukaryota</taxon>
        <taxon>Viridiplantae</taxon>
        <taxon>Streptophyta</taxon>
        <taxon>Embryophyta</taxon>
        <taxon>Tracheophyta</taxon>
        <taxon>Spermatophyta</taxon>
        <taxon>Magnoliopsida</taxon>
        <taxon>Liliopsida</taxon>
        <taxon>Poales</taxon>
        <taxon>Bromeliaceae</taxon>
        <taxon>Bromelioideae</taxon>
        <taxon>Ananas</taxon>
    </lineage>
</organism>
<keyword evidence="6 8" id="KW-0472">Membrane</keyword>
<feature type="transmembrane region" description="Helical" evidence="10">
    <location>
        <begin position="274"/>
        <end position="296"/>
    </location>
</feature>
<feature type="region of interest" description="Disordered" evidence="9">
    <location>
        <begin position="492"/>
        <end position="551"/>
    </location>
</feature>
<dbReference type="RefSeq" id="XP_020083889.1">
    <property type="nucleotide sequence ID" value="XM_020228300.1"/>
</dbReference>
<evidence type="ECO:0000313" key="16">
    <source>
        <dbReference type="RefSeq" id="XP_020083892.1"/>
    </source>
</evidence>
<dbReference type="InterPro" id="IPR004326">
    <property type="entry name" value="Mlo"/>
</dbReference>
<keyword evidence="3 8" id="KW-0812">Transmembrane</keyword>
<comment type="subcellular location">
    <subcellularLocation>
        <location evidence="1 8">Membrane</location>
        <topology evidence="1 8">Multi-pass membrane protein</topology>
    </subcellularLocation>
</comment>
<evidence type="ECO:0000256" key="10">
    <source>
        <dbReference type="SAM" id="Phobius"/>
    </source>
</evidence>
<evidence type="ECO:0000256" key="7">
    <source>
        <dbReference type="ARBA" id="ARBA00023265"/>
    </source>
</evidence>
<dbReference type="GO" id="GO:0005516">
    <property type="term" value="F:calmodulin binding"/>
    <property type="evidence" value="ECO:0007669"/>
    <property type="project" value="UniProtKB-KW"/>
</dbReference>
<dbReference type="RefSeq" id="XP_020083886.1">
    <property type="nucleotide sequence ID" value="XM_020228297.1"/>
</dbReference>
<name>A0A6P5EKE2_ANACO</name>
<dbReference type="GeneID" id="109707182"/>
<feature type="compositionally biased region" description="Low complexity" evidence="9">
    <location>
        <begin position="468"/>
        <end position="478"/>
    </location>
</feature>
<evidence type="ECO:0000256" key="4">
    <source>
        <dbReference type="ARBA" id="ARBA00022821"/>
    </source>
</evidence>
<dbReference type="AlphaFoldDB" id="A0A6P5EKE2"/>
<comment type="similarity">
    <text evidence="2 8">Belongs to the MLO family.</text>
</comment>
<dbReference type="RefSeq" id="XP_020083887.1">
    <property type="nucleotide sequence ID" value="XM_020228298.1"/>
</dbReference>
<dbReference type="Pfam" id="PF03094">
    <property type="entry name" value="Mlo"/>
    <property type="match status" value="1"/>
</dbReference>
<feature type="region of interest" description="Disordered" evidence="9">
    <location>
        <begin position="456"/>
        <end position="478"/>
    </location>
</feature>
<dbReference type="RefSeq" id="XP_020083892.1">
    <property type="nucleotide sequence ID" value="XM_020228303.1"/>
</dbReference>
<evidence type="ECO:0000256" key="8">
    <source>
        <dbReference type="RuleBase" id="RU280816"/>
    </source>
</evidence>
<dbReference type="PANTHER" id="PTHR31942:SF49">
    <property type="entry name" value="MLO-LIKE PROTEIN 8"/>
    <property type="match status" value="1"/>
</dbReference>
<dbReference type="GO" id="GO:0006952">
    <property type="term" value="P:defense response"/>
    <property type="evidence" value="ECO:0007669"/>
    <property type="project" value="UniProtKB-KW"/>
</dbReference>
<evidence type="ECO:0000256" key="2">
    <source>
        <dbReference type="ARBA" id="ARBA00006574"/>
    </source>
</evidence>
<evidence type="ECO:0000256" key="1">
    <source>
        <dbReference type="ARBA" id="ARBA00004141"/>
    </source>
</evidence>
<reference evidence="12 13" key="2">
    <citation type="submission" date="2025-04" db="UniProtKB">
        <authorList>
            <consortium name="RefSeq"/>
        </authorList>
    </citation>
    <scope>IDENTIFICATION</scope>
    <source>
        <tissue evidence="12 13">Leaf</tissue>
    </source>
</reference>
<sequence length="551" mass="62156">MAGGGGASTGRELSETPTWAVAVVCAVIIVVSILLEKGLDHLGELFTKKRKKALSGALEKIKTELMILGFISLLLTFVTKYILLICIPESAADTMLPCRLRKKGDSGGERRRLLWEAAISNSNRRILATDTIKACPAGKVPLVSSHGLHQLHIFIFFLAVFHVAYSAITMALGRAKIRNWKEWEKETSSLTYEFSADPSRFRLTHETTFVRQHASFWSRPQILLYTVSFFRQFFRSVGKSDYLTLRHGFITVHLAPGSKFDFQKYVKRSLEDDFKVVVGVSPVLWASAVIILLLNLHGWDELLWASTMPLVVILAVGTKLQAIIAGMAIEIQERHAVVQGIPLVQLSDKHFWFGRPRLVLFLIHFTLFQNAFQITSFVWMWYVFGLHSCFYENRSLLTARLCLGVAVQFVCSYVTLPLYALVSQMGSQMKRSIFDEQTSKALKKWHEAVRKKKTNRVSLHPTLASRDTNPGTSTNTTTLYRFKTVGHTGRIRESFSDTDNSDQEADVPSTSPPATENLTSSNMQESQQERRIDVDDFSFSKHSAAQNRQDP</sequence>
<feature type="transmembrane region" description="Helical" evidence="10">
    <location>
        <begin position="65"/>
        <end position="87"/>
    </location>
</feature>
<protein>
    <recommendedName>
        <fullName evidence="8">MLO-like protein</fullName>
    </recommendedName>
</protein>
<proteinExistence type="inferred from homology"/>
<keyword evidence="8" id="KW-0112">Calmodulin-binding</keyword>
<evidence type="ECO:0000256" key="5">
    <source>
        <dbReference type="ARBA" id="ARBA00022989"/>
    </source>
</evidence>
<dbReference type="RefSeq" id="XP_020083888.1">
    <property type="nucleotide sequence ID" value="XM_020228299.1"/>
</dbReference>
<feature type="transmembrane region" description="Helical" evidence="10">
    <location>
        <begin position="358"/>
        <end position="384"/>
    </location>
</feature>
<feature type="transmembrane region" description="Helical" evidence="10">
    <location>
        <begin position="302"/>
        <end position="324"/>
    </location>
</feature>
<evidence type="ECO:0000313" key="15">
    <source>
        <dbReference type="RefSeq" id="XP_020083889.1"/>
    </source>
</evidence>
<keyword evidence="4 8" id="KW-0611">Plant defense</keyword>
<feature type="transmembrane region" description="Helical" evidence="10">
    <location>
        <begin position="151"/>
        <end position="172"/>
    </location>
</feature>
<accession>A0A6P5EKE2</accession>
<feature type="compositionally biased region" description="Polar residues" evidence="9">
    <location>
        <begin position="508"/>
        <end position="526"/>
    </location>
</feature>
<dbReference type="OrthoDB" id="1388414at2759"/>
<evidence type="ECO:0000313" key="12">
    <source>
        <dbReference type="RefSeq" id="XP_020083886.1"/>
    </source>
</evidence>
<feature type="transmembrane region" description="Helical" evidence="10">
    <location>
        <begin position="396"/>
        <end position="422"/>
    </location>
</feature>
<feature type="transmembrane region" description="Helical" evidence="10">
    <location>
        <begin position="18"/>
        <end position="35"/>
    </location>
</feature>
<evidence type="ECO:0000313" key="14">
    <source>
        <dbReference type="RefSeq" id="XP_020083888.1"/>
    </source>
</evidence>
<reference evidence="11" key="1">
    <citation type="journal article" date="2015" name="Nat. Genet.">
        <title>The pineapple genome and the evolution of CAM photosynthesis.</title>
        <authorList>
            <person name="Ming R."/>
            <person name="VanBuren R."/>
            <person name="Wai C.M."/>
            <person name="Tang H."/>
            <person name="Schatz M.C."/>
            <person name="Bowers J.E."/>
            <person name="Lyons E."/>
            <person name="Wang M.L."/>
            <person name="Chen J."/>
            <person name="Biggers E."/>
            <person name="Zhang J."/>
            <person name="Huang L."/>
            <person name="Zhang L."/>
            <person name="Miao W."/>
            <person name="Zhang J."/>
            <person name="Ye Z."/>
            <person name="Miao C."/>
            <person name="Lin Z."/>
            <person name="Wang H."/>
            <person name="Zhou H."/>
            <person name="Yim W.C."/>
            <person name="Priest H.D."/>
            <person name="Zheng C."/>
            <person name="Woodhouse M."/>
            <person name="Edger P.P."/>
            <person name="Guyot R."/>
            <person name="Guo H.B."/>
            <person name="Guo H."/>
            <person name="Zheng G."/>
            <person name="Singh R."/>
            <person name="Sharma A."/>
            <person name="Min X."/>
            <person name="Zheng Y."/>
            <person name="Lee H."/>
            <person name="Gurtowski J."/>
            <person name="Sedlazeck F.J."/>
            <person name="Harkess A."/>
            <person name="McKain M.R."/>
            <person name="Liao Z."/>
            <person name="Fang J."/>
            <person name="Liu J."/>
            <person name="Zhang X."/>
            <person name="Zhang Q."/>
            <person name="Hu W."/>
            <person name="Qin Y."/>
            <person name="Wang K."/>
            <person name="Chen L.Y."/>
            <person name="Shirley N."/>
            <person name="Lin Y.R."/>
            <person name="Liu L.Y."/>
            <person name="Hernandez A.G."/>
            <person name="Wright C.L."/>
            <person name="Bulone V."/>
            <person name="Tuskan G.A."/>
            <person name="Heath K."/>
            <person name="Zee F."/>
            <person name="Moore P.H."/>
            <person name="Sunkar R."/>
            <person name="Leebens-Mack J.H."/>
            <person name="Mockler T."/>
            <person name="Bennetzen J.L."/>
            <person name="Freeling M."/>
            <person name="Sankoff D."/>
            <person name="Paterson A.H."/>
            <person name="Zhu X."/>
            <person name="Yang X."/>
            <person name="Smith J.A."/>
            <person name="Cushman J.C."/>
            <person name="Paull R.E."/>
            <person name="Yu Q."/>
        </authorList>
    </citation>
    <scope>NUCLEOTIDE SEQUENCE [LARGE SCALE GENOMIC DNA]</scope>
    <source>
        <strain evidence="11">cv. F153</strain>
    </source>
</reference>
<keyword evidence="7 8" id="KW-0568">Pathogenesis-related protein</keyword>
<evidence type="ECO:0000256" key="3">
    <source>
        <dbReference type="ARBA" id="ARBA00022692"/>
    </source>
</evidence>
<keyword evidence="5 8" id="KW-1133">Transmembrane helix</keyword>
<gene>
    <name evidence="12 13 14 15 16" type="primary">LOC109707182</name>
    <name evidence="8" type="synonym">MLO</name>
</gene>
<evidence type="ECO:0000256" key="6">
    <source>
        <dbReference type="ARBA" id="ARBA00023136"/>
    </source>
</evidence>
<evidence type="ECO:0000313" key="11">
    <source>
        <dbReference type="Proteomes" id="UP000515123"/>
    </source>
</evidence>